<reference evidence="6" key="1">
    <citation type="submission" date="2020-11" db="EMBL/GenBank/DDBJ databases">
        <authorList>
            <consortium name="DOE Joint Genome Institute"/>
            <person name="Ahrendt S."/>
            <person name="Riley R."/>
            <person name="Andreopoulos W."/>
            <person name="LaButti K."/>
            <person name="Pangilinan J."/>
            <person name="Ruiz-duenas F.J."/>
            <person name="Barrasa J.M."/>
            <person name="Sanchez-Garcia M."/>
            <person name="Camarero S."/>
            <person name="Miyauchi S."/>
            <person name="Serrano A."/>
            <person name="Linde D."/>
            <person name="Babiker R."/>
            <person name="Drula E."/>
            <person name="Ayuso-Fernandez I."/>
            <person name="Pacheco R."/>
            <person name="Padilla G."/>
            <person name="Ferreira P."/>
            <person name="Barriuso J."/>
            <person name="Kellner H."/>
            <person name="Castanera R."/>
            <person name="Alfaro M."/>
            <person name="Ramirez L."/>
            <person name="Pisabarro A.G."/>
            <person name="Kuo A."/>
            <person name="Tritt A."/>
            <person name="Lipzen A."/>
            <person name="He G."/>
            <person name="Yan M."/>
            <person name="Ng V."/>
            <person name="Cullen D."/>
            <person name="Martin F."/>
            <person name="Rosso M.-N."/>
            <person name="Henrissat B."/>
            <person name="Hibbett D."/>
            <person name="Martinez A.T."/>
            <person name="Grigoriev I.V."/>
        </authorList>
    </citation>
    <scope>NUCLEOTIDE SEQUENCE</scope>
    <source>
        <strain evidence="6">AH 44721</strain>
    </source>
</reference>
<feature type="transmembrane region" description="Helical" evidence="5">
    <location>
        <begin position="139"/>
        <end position="157"/>
    </location>
</feature>
<dbReference type="OrthoDB" id="1436450at2759"/>
<dbReference type="SUPFAM" id="SSF103481">
    <property type="entry name" value="Multidrug resistance efflux transporter EmrE"/>
    <property type="match status" value="1"/>
</dbReference>
<name>A0A9P5P011_GYMJU</name>
<sequence length="400" mass="44597">MDTLQDDSATALQEPRKRRSSYHRDYFIGIGLLLLVVLLWTSSNFVTQDIYEGGYDKPFLITYMNTSSFALYLIPFLVRKWRTRLGIKPRSYPVERSSIEYQRLGNDDDRNSSLRQPDFLPESHITQVHQSLPLTERETASLAFTFCLIWFAANWSVNASLGYTSVASATILSSMSGFFTLAFGRLFHVEVLTVLKIGAVFTSFTGVVLVSKSDSETKRLWGSASHHTLHEMNVDSRATFGDALALVSALFYAMYVVLLKVQIKSEARVDMQLFFGFVGLFNILVCWPIGVVLHLARIEIFELPPNTKALYAVLVNMAITLSSDYLYVLAMLKTTPLVVTIGLSLTIPVAVLGDFIRNKPIHGQVIVGALLVLCSFLAVGSEDSREDVEDAPIPIAEDTP</sequence>
<feature type="transmembrane region" description="Helical" evidence="5">
    <location>
        <begin position="243"/>
        <end position="261"/>
    </location>
</feature>
<dbReference type="GO" id="GO:0000329">
    <property type="term" value="C:fungal-type vacuole membrane"/>
    <property type="evidence" value="ECO:0007669"/>
    <property type="project" value="TreeGrafter"/>
</dbReference>
<keyword evidence="7" id="KW-1185">Reference proteome</keyword>
<gene>
    <name evidence="6" type="ORF">CPB84DRAFT_1833132</name>
</gene>
<feature type="transmembrane region" description="Helical" evidence="5">
    <location>
        <begin position="163"/>
        <end position="184"/>
    </location>
</feature>
<evidence type="ECO:0000313" key="6">
    <source>
        <dbReference type="EMBL" id="KAF8912768.1"/>
    </source>
</evidence>
<evidence type="ECO:0008006" key="8">
    <source>
        <dbReference type="Google" id="ProtNLM"/>
    </source>
</evidence>
<evidence type="ECO:0000313" key="7">
    <source>
        <dbReference type="Proteomes" id="UP000724874"/>
    </source>
</evidence>
<evidence type="ECO:0000256" key="5">
    <source>
        <dbReference type="SAM" id="Phobius"/>
    </source>
</evidence>
<dbReference type="PANTHER" id="PTHR23051:SF0">
    <property type="entry name" value="SOLUTE CARRIER FAMILY 35 MEMBER F5"/>
    <property type="match status" value="1"/>
</dbReference>
<comment type="caution">
    <text evidence="6">The sequence shown here is derived from an EMBL/GenBank/DDBJ whole genome shotgun (WGS) entry which is preliminary data.</text>
</comment>
<feature type="transmembrane region" description="Helical" evidence="5">
    <location>
        <begin position="337"/>
        <end position="355"/>
    </location>
</feature>
<dbReference type="AlphaFoldDB" id="A0A9P5P011"/>
<evidence type="ECO:0000256" key="2">
    <source>
        <dbReference type="ARBA" id="ARBA00022692"/>
    </source>
</evidence>
<dbReference type="Proteomes" id="UP000724874">
    <property type="component" value="Unassembled WGS sequence"/>
</dbReference>
<organism evidence="6 7">
    <name type="scientific">Gymnopilus junonius</name>
    <name type="common">Spectacular rustgill mushroom</name>
    <name type="synonym">Gymnopilus spectabilis subsp. junonius</name>
    <dbReference type="NCBI Taxonomy" id="109634"/>
    <lineage>
        <taxon>Eukaryota</taxon>
        <taxon>Fungi</taxon>
        <taxon>Dikarya</taxon>
        <taxon>Basidiomycota</taxon>
        <taxon>Agaricomycotina</taxon>
        <taxon>Agaricomycetes</taxon>
        <taxon>Agaricomycetidae</taxon>
        <taxon>Agaricales</taxon>
        <taxon>Agaricineae</taxon>
        <taxon>Hymenogastraceae</taxon>
        <taxon>Gymnopilus</taxon>
    </lineage>
</organism>
<feature type="transmembrane region" description="Helical" evidence="5">
    <location>
        <begin position="191"/>
        <end position="211"/>
    </location>
</feature>
<dbReference type="PANTHER" id="PTHR23051">
    <property type="entry name" value="SOLUTE CARRIER FAMILY 35, MEMBER F5"/>
    <property type="match status" value="1"/>
</dbReference>
<keyword evidence="2 5" id="KW-0812">Transmembrane</keyword>
<feature type="transmembrane region" description="Helical" evidence="5">
    <location>
        <begin position="361"/>
        <end position="379"/>
    </location>
</feature>
<keyword evidence="4 5" id="KW-0472">Membrane</keyword>
<dbReference type="EMBL" id="JADNYJ010000002">
    <property type="protein sequence ID" value="KAF8912768.1"/>
    <property type="molecule type" value="Genomic_DNA"/>
</dbReference>
<feature type="transmembrane region" description="Helical" evidence="5">
    <location>
        <begin position="26"/>
        <end position="47"/>
    </location>
</feature>
<feature type="transmembrane region" description="Helical" evidence="5">
    <location>
        <begin position="309"/>
        <end position="330"/>
    </location>
</feature>
<feature type="transmembrane region" description="Helical" evidence="5">
    <location>
        <begin position="273"/>
        <end position="297"/>
    </location>
</feature>
<evidence type="ECO:0000256" key="3">
    <source>
        <dbReference type="ARBA" id="ARBA00022989"/>
    </source>
</evidence>
<dbReference type="InterPro" id="IPR037185">
    <property type="entry name" value="EmrE-like"/>
</dbReference>
<evidence type="ECO:0000256" key="1">
    <source>
        <dbReference type="ARBA" id="ARBA00004141"/>
    </source>
</evidence>
<accession>A0A9P5P011</accession>
<keyword evidence="3 5" id="KW-1133">Transmembrane helix</keyword>
<evidence type="ECO:0000256" key="4">
    <source>
        <dbReference type="ARBA" id="ARBA00023136"/>
    </source>
</evidence>
<comment type="subcellular location">
    <subcellularLocation>
        <location evidence="1">Membrane</location>
        <topology evidence="1">Multi-pass membrane protein</topology>
    </subcellularLocation>
</comment>
<feature type="transmembrane region" description="Helical" evidence="5">
    <location>
        <begin position="59"/>
        <end position="78"/>
    </location>
</feature>
<proteinExistence type="predicted"/>
<protein>
    <recommendedName>
        <fullName evidence="8">EamA domain-containing protein</fullName>
    </recommendedName>
</protein>